<feature type="signal peptide" evidence="3">
    <location>
        <begin position="1"/>
        <end position="18"/>
    </location>
</feature>
<evidence type="ECO:0000256" key="2">
    <source>
        <dbReference type="SAM" id="Phobius"/>
    </source>
</evidence>
<organism evidence="4 5">
    <name type="scientific">Plasmodium chabaudi chabaudi</name>
    <dbReference type="NCBI Taxonomy" id="31271"/>
    <lineage>
        <taxon>Eukaryota</taxon>
        <taxon>Sar</taxon>
        <taxon>Alveolata</taxon>
        <taxon>Apicomplexa</taxon>
        <taxon>Aconoidasida</taxon>
        <taxon>Haemosporida</taxon>
        <taxon>Plasmodiidae</taxon>
        <taxon>Plasmodium</taxon>
        <taxon>Plasmodium (Vinckeia)</taxon>
    </lineage>
</organism>
<evidence type="ECO:0000256" key="1">
    <source>
        <dbReference type="SAM" id="MobiDB-lite"/>
    </source>
</evidence>
<feature type="compositionally biased region" description="Basic and acidic residues" evidence="1">
    <location>
        <begin position="139"/>
        <end position="156"/>
    </location>
</feature>
<feature type="transmembrane region" description="Helical" evidence="2">
    <location>
        <begin position="387"/>
        <end position="409"/>
    </location>
</feature>
<dbReference type="Proteomes" id="UP000507163">
    <property type="component" value="Chromosome 5"/>
</dbReference>
<feature type="compositionally biased region" description="Basic and acidic residues" evidence="1">
    <location>
        <begin position="175"/>
        <end position="204"/>
    </location>
</feature>
<evidence type="ECO:0000313" key="4">
    <source>
        <dbReference type="EMBL" id="SCL99848.1"/>
    </source>
</evidence>
<sequence>MFPYFTLIFIFLCYKNTSFVISSENEIKCGENILITNDNPVKELSTEEITSCPNEYNITIQYNQSNDNNASPSKEIQTELLDHDHDHKSKTTTTPISRVKKAFRKLFIIKPYINGLIKKKSNNESDDLDDDPEVTPYSKEIESEIDALKDKDEKDNLDNQKEIIDFFRRKKDNPIQKYMEDNADDKDSAHSYNYDDKNDDDKSDAYSFNYDEKDDDDDDDDDGDDDDDEDDDEYVYDEDDDDEYVYDDDDDEYVYEDGDDDDESSVIKKRKSNTPSPFGAERDPMLEPSSKPTKIRDKPSYIKDKKKGENPIGVVKKAEPMGLVEYDYNDEPDIMTKIRSINKIDVTLRDELYDETERLLFESVMNQETPKSKCDIVEKLLNRLERALIPATAVQAAIVITAIALSVVATGC</sequence>
<feature type="compositionally biased region" description="Basic and acidic residues" evidence="1">
    <location>
        <begin position="294"/>
        <end position="307"/>
    </location>
</feature>
<feature type="compositionally biased region" description="Acidic residues" evidence="1">
    <location>
        <begin position="212"/>
        <end position="264"/>
    </location>
</feature>
<proteinExistence type="predicted"/>
<keyword evidence="2" id="KW-0812">Transmembrane</keyword>
<feature type="region of interest" description="Disordered" evidence="1">
    <location>
        <begin position="119"/>
        <end position="156"/>
    </location>
</feature>
<keyword evidence="3" id="KW-0732">Signal</keyword>
<keyword evidence="2" id="KW-0472">Membrane</keyword>
<dbReference type="EMBL" id="LT608171">
    <property type="protein sequence ID" value="SCL99848.1"/>
    <property type="molecule type" value="Genomic_DNA"/>
</dbReference>
<protein>
    <submittedName>
        <fullName evidence="4">Uncharacterized protein</fullName>
    </submittedName>
</protein>
<dbReference type="AlphaFoldDB" id="A0A1C6X8U1"/>
<reference evidence="4 5" key="1">
    <citation type="submission" date="2016-08" db="EMBL/GenBank/DDBJ databases">
        <authorList>
            <consortium name="Pathogen Informatics"/>
        </authorList>
    </citation>
    <scope>NUCLEOTIDE SEQUENCE [LARGE SCALE GENOMIC DNA]</scope>
    <source>
        <strain evidence="4 5">AJ</strain>
    </source>
</reference>
<accession>A0A1C6X8U1</accession>
<evidence type="ECO:0000256" key="3">
    <source>
        <dbReference type="SAM" id="SignalP"/>
    </source>
</evidence>
<feature type="region of interest" description="Disordered" evidence="1">
    <location>
        <begin position="175"/>
        <end position="307"/>
    </location>
</feature>
<name>A0A1C6X8U1_PLACU</name>
<evidence type="ECO:0000313" key="5">
    <source>
        <dbReference type="Proteomes" id="UP000507163"/>
    </source>
</evidence>
<keyword evidence="2" id="KW-1133">Transmembrane helix</keyword>
<feature type="chain" id="PRO_5008750362" evidence="3">
    <location>
        <begin position="19"/>
        <end position="412"/>
    </location>
</feature>
<gene>
    <name evidence="4" type="ORF">PCHAJ_000090100</name>
</gene>
<feature type="compositionally biased region" description="Acidic residues" evidence="1">
    <location>
        <begin position="124"/>
        <end position="133"/>
    </location>
</feature>